<dbReference type="GO" id="GO:0001228">
    <property type="term" value="F:DNA-binding transcription activator activity, RNA polymerase II-specific"/>
    <property type="evidence" value="ECO:0007669"/>
    <property type="project" value="TreeGrafter"/>
</dbReference>
<dbReference type="GO" id="GO:0005634">
    <property type="term" value="C:nucleus"/>
    <property type="evidence" value="ECO:0007669"/>
    <property type="project" value="UniProtKB-SubCell"/>
</dbReference>
<feature type="non-terminal residue" evidence="9">
    <location>
        <position position="409"/>
    </location>
</feature>
<sequence length="409" mass="42067">MVQQTNSSENTEALLAAETSDSGAGIELGIASSPTPGSTASTGGKADDPSWCKTPSGHIKRPMNAFMVWSQIERRKIMEQSPDMHNAEISKRLGKRWKLLKDSDKIPFIREAERLRLKHMADYPDYKYRPRKKVKSGNSSAKPGDKADKGGGGGAGGGPAAPAKPAPKKGGGSKPPPAGAKPHGKAAGGKAAPSPGEPPAALLPSEHQALYKPRGAPGGSPSGAGKPLAEKKLKRVYIFGSGQAASASPSGAVPGSPTLSSSAEPGDPLSLYEEGCGGAGRPDGDCGGAACPSPSGSPSDHRSYTSLRAPSPAPSTAHSSSASSSSSSGSSSSDDEFEDDLLDLTPSPGFESMSLGSFSSSVLDRDLDFNFEPGSGSHFEFPDYCTPEVSEMISGDWLESSISNLVFTY</sequence>
<dbReference type="GO" id="GO:0007420">
    <property type="term" value="P:brain development"/>
    <property type="evidence" value="ECO:0007669"/>
    <property type="project" value="TreeGrafter"/>
</dbReference>
<evidence type="ECO:0000256" key="1">
    <source>
        <dbReference type="ARBA" id="ARBA00004123"/>
    </source>
</evidence>
<dbReference type="Pfam" id="PF00505">
    <property type="entry name" value="HMG_box"/>
    <property type="match status" value="1"/>
</dbReference>
<evidence type="ECO:0000256" key="4">
    <source>
        <dbReference type="ARBA" id="ARBA00023163"/>
    </source>
</evidence>
<dbReference type="Proteomes" id="UP000653271">
    <property type="component" value="Unassembled WGS sequence"/>
</dbReference>
<dbReference type="GO" id="GO:0030182">
    <property type="term" value="P:neuron differentiation"/>
    <property type="evidence" value="ECO:0007669"/>
    <property type="project" value="TreeGrafter"/>
</dbReference>
<dbReference type="PIRSF" id="PIRSF038098">
    <property type="entry name" value="SOX-12/11/4a"/>
    <property type="match status" value="1"/>
</dbReference>
<evidence type="ECO:0000256" key="5">
    <source>
        <dbReference type="ARBA" id="ARBA00023242"/>
    </source>
</evidence>
<feature type="compositionally biased region" description="Acidic residues" evidence="7">
    <location>
        <begin position="333"/>
        <end position="342"/>
    </location>
</feature>
<dbReference type="GO" id="GO:0000978">
    <property type="term" value="F:RNA polymerase II cis-regulatory region sequence-specific DNA binding"/>
    <property type="evidence" value="ECO:0007669"/>
    <property type="project" value="TreeGrafter"/>
</dbReference>
<evidence type="ECO:0000313" key="10">
    <source>
        <dbReference type="Proteomes" id="UP000653271"/>
    </source>
</evidence>
<dbReference type="SMART" id="SM00398">
    <property type="entry name" value="HMG"/>
    <property type="match status" value="1"/>
</dbReference>
<comment type="caution">
    <text evidence="9">The sequence shown here is derived from an EMBL/GenBank/DDBJ whole genome shotgun (WGS) entry which is preliminary data.</text>
</comment>
<dbReference type="AlphaFoldDB" id="A0A850WHF7"/>
<feature type="non-terminal residue" evidence="9">
    <location>
        <position position="1"/>
    </location>
</feature>
<gene>
    <name evidence="9" type="primary">Sox4</name>
    <name evidence="9" type="ORF">PIACAY_R14191</name>
</gene>
<feature type="domain" description="HMG box" evidence="8">
    <location>
        <begin position="59"/>
        <end position="127"/>
    </location>
</feature>
<dbReference type="GO" id="GO:0048593">
    <property type="term" value="P:camera-type eye morphogenesis"/>
    <property type="evidence" value="ECO:0007669"/>
    <property type="project" value="TreeGrafter"/>
</dbReference>
<dbReference type="FunFam" id="1.10.30.10:FF:000007">
    <property type="entry name" value="Transcription factor SOX"/>
    <property type="match status" value="1"/>
</dbReference>
<keyword evidence="2" id="KW-0805">Transcription regulation</keyword>
<dbReference type="SUPFAM" id="SSF47095">
    <property type="entry name" value="HMG-box"/>
    <property type="match status" value="1"/>
</dbReference>
<keyword evidence="4" id="KW-0804">Transcription</keyword>
<feature type="compositionally biased region" description="Gly residues" evidence="7">
    <location>
        <begin position="150"/>
        <end position="159"/>
    </location>
</feature>
<organism evidence="9 10">
    <name type="scientific">Piaya cayana</name>
    <name type="common">Common squirrel cuckoo</name>
    <dbReference type="NCBI Taxonomy" id="33601"/>
    <lineage>
        <taxon>Eukaryota</taxon>
        <taxon>Metazoa</taxon>
        <taxon>Chordata</taxon>
        <taxon>Craniata</taxon>
        <taxon>Vertebrata</taxon>
        <taxon>Euteleostomi</taxon>
        <taxon>Archelosauria</taxon>
        <taxon>Archosauria</taxon>
        <taxon>Dinosauria</taxon>
        <taxon>Saurischia</taxon>
        <taxon>Theropoda</taxon>
        <taxon>Coelurosauria</taxon>
        <taxon>Aves</taxon>
        <taxon>Neognathae</taxon>
        <taxon>Neoaves</taxon>
        <taxon>Otidimorphae</taxon>
        <taxon>Cuculiformes</taxon>
        <taxon>Coccyzidae</taxon>
        <taxon>Piaya</taxon>
    </lineage>
</organism>
<name>A0A850WHF7_PIACA</name>
<dbReference type="InterPro" id="IPR050140">
    <property type="entry name" value="SRY-related_HMG-box_TF-like"/>
</dbReference>
<dbReference type="CDD" id="cd22029">
    <property type="entry name" value="HMG-box_SoxC"/>
    <property type="match status" value="1"/>
</dbReference>
<feature type="compositionally biased region" description="Low complexity" evidence="7">
    <location>
        <begin position="242"/>
        <end position="257"/>
    </location>
</feature>
<accession>A0A850WHF7</accession>
<dbReference type="PROSITE" id="PS50118">
    <property type="entry name" value="HMG_BOX_2"/>
    <property type="match status" value="1"/>
</dbReference>
<dbReference type="EMBL" id="WAAB01000742">
    <property type="protein sequence ID" value="NWH69650.1"/>
    <property type="molecule type" value="Genomic_DNA"/>
</dbReference>
<evidence type="ECO:0000259" key="8">
    <source>
        <dbReference type="PROSITE" id="PS50118"/>
    </source>
</evidence>
<feature type="compositionally biased region" description="Low complexity" evidence="7">
    <location>
        <begin position="288"/>
        <end position="298"/>
    </location>
</feature>
<evidence type="ECO:0000313" key="9">
    <source>
        <dbReference type="EMBL" id="NWH69650.1"/>
    </source>
</evidence>
<feature type="region of interest" description="Disordered" evidence="7">
    <location>
        <begin position="242"/>
        <end position="349"/>
    </location>
</feature>
<dbReference type="InterPro" id="IPR009071">
    <property type="entry name" value="HMG_box_dom"/>
</dbReference>
<protein>
    <submittedName>
        <fullName evidence="9">SOX4 factor</fullName>
    </submittedName>
</protein>
<dbReference type="InterPro" id="IPR017386">
    <property type="entry name" value="SOX-12/11/4"/>
</dbReference>
<proteinExistence type="predicted"/>
<feature type="region of interest" description="Disordered" evidence="7">
    <location>
        <begin position="128"/>
        <end position="229"/>
    </location>
</feature>
<dbReference type="OrthoDB" id="6247875at2759"/>
<dbReference type="PANTHER" id="PTHR10270">
    <property type="entry name" value="SOX TRANSCRIPTION FACTOR"/>
    <property type="match status" value="1"/>
</dbReference>
<feature type="compositionally biased region" description="Gly residues" evidence="7">
    <location>
        <begin position="275"/>
        <end position="287"/>
    </location>
</feature>
<keyword evidence="3 6" id="KW-0238">DNA-binding</keyword>
<feature type="compositionally biased region" description="Polar residues" evidence="7">
    <location>
        <begin position="1"/>
        <end position="11"/>
    </location>
</feature>
<feature type="DNA-binding region" description="HMG box" evidence="6">
    <location>
        <begin position="59"/>
        <end position="127"/>
    </location>
</feature>
<dbReference type="GO" id="GO:0000122">
    <property type="term" value="P:negative regulation of transcription by RNA polymerase II"/>
    <property type="evidence" value="ECO:0007669"/>
    <property type="project" value="TreeGrafter"/>
</dbReference>
<comment type="subcellular location">
    <subcellularLocation>
        <location evidence="1">Nucleus</location>
    </subcellularLocation>
</comment>
<feature type="compositionally biased region" description="Low complexity" evidence="7">
    <location>
        <begin position="314"/>
        <end position="332"/>
    </location>
</feature>
<dbReference type="Gene3D" id="1.10.30.10">
    <property type="entry name" value="High mobility group box domain"/>
    <property type="match status" value="1"/>
</dbReference>
<keyword evidence="5 6" id="KW-0539">Nucleus</keyword>
<reference evidence="9" key="1">
    <citation type="submission" date="2019-09" db="EMBL/GenBank/DDBJ databases">
        <title>Bird 10,000 Genomes (B10K) Project - Family phase.</title>
        <authorList>
            <person name="Zhang G."/>
        </authorList>
    </citation>
    <scope>NUCLEOTIDE SEQUENCE</scope>
    <source>
        <strain evidence="9">B10K-DU-008-47</strain>
        <tissue evidence="9">Mixed tissue sample</tissue>
    </source>
</reference>
<feature type="region of interest" description="Disordered" evidence="7">
    <location>
        <begin position="1"/>
        <end position="51"/>
    </location>
</feature>
<dbReference type="InterPro" id="IPR036910">
    <property type="entry name" value="HMG_box_dom_sf"/>
</dbReference>
<evidence type="ECO:0000256" key="3">
    <source>
        <dbReference type="ARBA" id="ARBA00023125"/>
    </source>
</evidence>
<evidence type="ECO:0000256" key="7">
    <source>
        <dbReference type="SAM" id="MobiDB-lite"/>
    </source>
</evidence>
<dbReference type="PANTHER" id="PTHR10270:SF27">
    <property type="entry name" value="TRANSCRIPTION FACTOR SOX-4"/>
    <property type="match status" value="1"/>
</dbReference>
<evidence type="ECO:0000256" key="6">
    <source>
        <dbReference type="PROSITE-ProRule" id="PRU00267"/>
    </source>
</evidence>
<keyword evidence="10" id="KW-1185">Reference proteome</keyword>
<evidence type="ECO:0000256" key="2">
    <source>
        <dbReference type="ARBA" id="ARBA00023015"/>
    </source>
</evidence>
<feature type="compositionally biased region" description="Low complexity" evidence="7">
    <location>
        <begin position="31"/>
        <end position="44"/>
    </location>
</feature>